<organism evidence="6 7">
    <name type="scientific">Nonomuraea rosea</name>
    <dbReference type="NCBI Taxonomy" id="638574"/>
    <lineage>
        <taxon>Bacteria</taxon>
        <taxon>Bacillati</taxon>
        <taxon>Actinomycetota</taxon>
        <taxon>Actinomycetes</taxon>
        <taxon>Streptosporangiales</taxon>
        <taxon>Streptosporangiaceae</taxon>
        <taxon>Nonomuraea</taxon>
    </lineage>
</organism>
<gene>
    <name evidence="6" type="ORF">GCM10022419_004310</name>
</gene>
<dbReference type="PANTHER" id="PTHR30055">
    <property type="entry name" value="HTH-TYPE TRANSCRIPTIONAL REGULATOR RUTR"/>
    <property type="match status" value="1"/>
</dbReference>
<dbReference type="SUPFAM" id="SSF46689">
    <property type="entry name" value="Homeodomain-like"/>
    <property type="match status" value="1"/>
</dbReference>
<dbReference type="Proteomes" id="UP001500630">
    <property type="component" value="Unassembled WGS sequence"/>
</dbReference>
<evidence type="ECO:0000256" key="3">
    <source>
        <dbReference type="ARBA" id="ARBA00023163"/>
    </source>
</evidence>
<evidence type="ECO:0000313" key="7">
    <source>
        <dbReference type="Proteomes" id="UP001500630"/>
    </source>
</evidence>
<protein>
    <submittedName>
        <fullName evidence="6">TetR/AcrR family transcriptional regulator</fullName>
    </submittedName>
</protein>
<name>A0ABP6V5A4_9ACTN</name>
<feature type="DNA-binding region" description="H-T-H motif" evidence="4">
    <location>
        <begin position="32"/>
        <end position="51"/>
    </location>
</feature>
<reference evidence="7" key="1">
    <citation type="journal article" date="2019" name="Int. J. Syst. Evol. Microbiol.">
        <title>The Global Catalogue of Microorganisms (GCM) 10K type strain sequencing project: providing services to taxonomists for standard genome sequencing and annotation.</title>
        <authorList>
            <consortium name="The Broad Institute Genomics Platform"/>
            <consortium name="The Broad Institute Genome Sequencing Center for Infectious Disease"/>
            <person name="Wu L."/>
            <person name="Ma J."/>
        </authorList>
    </citation>
    <scope>NUCLEOTIDE SEQUENCE [LARGE SCALE GENOMIC DNA]</scope>
    <source>
        <strain evidence="7">JCM 17326</strain>
    </source>
</reference>
<dbReference type="Pfam" id="PF21597">
    <property type="entry name" value="TetR_C_43"/>
    <property type="match status" value="1"/>
</dbReference>
<accession>A0ABP6V5A4</accession>
<dbReference type="Gene3D" id="1.10.357.10">
    <property type="entry name" value="Tetracycline Repressor, domain 2"/>
    <property type="match status" value="1"/>
</dbReference>
<keyword evidence="7" id="KW-1185">Reference proteome</keyword>
<dbReference type="InterPro" id="IPR049445">
    <property type="entry name" value="TetR_SbtR-like_C"/>
</dbReference>
<dbReference type="EMBL" id="BAABDQ010000001">
    <property type="protein sequence ID" value="GAA3528605.1"/>
    <property type="molecule type" value="Genomic_DNA"/>
</dbReference>
<dbReference type="InterPro" id="IPR001647">
    <property type="entry name" value="HTH_TetR"/>
</dbReference>
<keyword evidence="2 4" id="KW-0238">DNA-binding</keyword>
<evidence type="ECO:0000259" key="5">
    <source>
        <dbReference type="PROSITE" id="PS50977"/>
    </source>
</evidence>
<dbReference type="InterPro" id="IPR050109">
    <property type="entry name" value="HTH-type_TetR-like_transc_reg"/>
</dbReference>
<proteinExistence type="predicted"/>
<dbReference type="PROSITE" id="PS50977">
    <property type="entry name" value="HTH_TETR_2"/>
    <property type="match status" value="1"/>
</dbReference>
<dbReference type="InterPro" id="IPR009057">
    <property type="entry name" value="Homeodomain-like_sf"/>
</dbReference>
<dbReference type="PANTHER" id="PTHR30055:SF234">
    <property type="entry name" value="HTH-TYPE TRANSCRIPTIONAL REGULATOR BETI"/>
    <property type="match status" value="1"/>
</dbReference>
<keyword evidence="1" id="KW-0805">Transcription regulation</keyword>
<evidence type="ECO:0000313" key="6">
    <source>
        <dbReference type="EMBL" id="GAA3528605.1"/>
    </source>
</evidence>
<dbReference type="InterPro" id="IPR036271">
    <property type="entry name" value="Tet_transcr_reg_TetR-rel_C_sf"/>
</dbReference>
<evidence type="ECO:0000256" key="1">
    <source>
        <dbReference type="ARBA" id="ARBA00023015"/>
    </source>
</evidence>
<dbReference type="SUPFAM" id="SSF48498">
    <property type="entry name" value="Tetracyclin repressor-like, C-terminal domain"/>
    <property type="match status" value="1"/>
</dbReference>
<feature type="domain" description="HTH tetR-type" evidence="5">
    <location>
        <begin position="10"/>
        <end position="69"/>
    </location>
</feature>
<dbReference type="Pfam" id="PF00440">
    <property type="entry name" value="TetR_N"/>
    <property type="match status" value="1"/>
</dbReference>
<evidence type="ECO:0000256" key="2">
    <source>
        <dbReference type="ARBA" id="ARBA00023125"/>
    </source>
</evidence>
<evidence type="ECO:0000256" key="4">
    <source>
        <dbReference type="PROSITE-ProRule" id="PRU00335"/>
    </source>
</evidence>
<sequence>MTVPHRADARHNRARVLAAAQAAFAEQGRAVPLDVIAGRAGVGAGTVYRHFPSKESLLSAVMSERIERLVAEIGALTGDSADPGATFFAAFERSVEQVVLNKALCESMASGEQVRVEPGVRERYLAALEPLLSHAQEAGAVRADVALHDVMTLIAGCATMRAAGGAVGTSVVMDGLKAATAVTKRNETRCVECGDPVPPAGTGRPARYCGNACRQRAHRRRHASG</sequence>
<dbReference type="PRINTS" id="PR00455">
    <property type="entry name" value="HTHTETR"/>
</dbReference>
<comment type="caution">
    <text evidence="6">The sequence shown here is derived from an EMBL/GenBank/DDBJ whole genome shotgun (WGS) entry which is preliminary data.</text>
</comment>
<keyword evidence="3" id="KW-0804">Transcription</keyword>
<dbReference type="RefSeq" id="WP_345558046.1">
    <property type="nucleotide sequence ID" value="NZ_BAABDQ010000001.1"/>
</dbReference>